<feature type="signal peptide" evidence="3">
    <location>
        <begin position="1"/>
        <end position="28"/>
    </location>
</feature>
<feature type="transmembrane region" description="Helical" evidence="2">
    <location>
        <begin position="65"/>
        <end position="86"/>
    </location>
</feature>
<keyword evidence="2" id="KW-0472">Membrane</keyword>
<comment type="caution">
    <text evidence="4">The sequence shown here is derived from an EMBL/GenBank/DDBJ whole genome shotgun (WGS) entry which is preliminary data.</text>
</comment>
<reference evidence="4" key="1">
    <citation type="submission" date="2020-01" db="EMBL/GenBank/DDBJ databases">
        <authorList>
            <person name="Mishra B."/>
        </authorList>
    </citation>
    <scope>NUCLEOTIDE SEQUENCE [LARGE SCALE GENOMIC DNA]</scope>
</reference>
<keyword evidence="5" id="KW-1185">Reference proteome</keyword>
<evidence type="ECO:0000313" key="4">
    <source>
        <dbReference type="EMBL" id="CAA7039916.1"/>
    </source>
</evidence>
<dbReference type="AlphaFoldDB" id="A0A6D2JRN8"/>
<feature type="chain" id="PRO_5025402208" evidence="3">
    <location>
        <begin position="29"/>
        <end position="87"/>
    </location>
</feature>
<keyword evidence="2" id="KW-0812">Transmembrane</keyword>
<dbReference type="EMBL" id="CACVBM020001218">
    <property type="protein sequence ID" value="CAA7039916.1"/>
    <property type="molecule type" value="Genomic_DNA"/>
</dbReference>
<accession>A0A6D2JRN8</accession>
<protein>
    <submittedName>
        <fullName evidence="4">Uncharacterized protein</fullName>
    </submittedName>
</protein>
<evidence type="ECO:0000313" key="5">
    <source>
        <dbReference type="Proteomes" id="UP000467841"/>
    </source>
</evidence>
<dbReference type="Proteomes" id="UP000467841">
    <property type="component" value="Unassembled WGS sequence"/>
</dbReference>
<evidence type="ECO:0000256" key="1">
    <source>
        <dbReference type="SAM" id="MobiDB-lite"/>
    </source>
</evidence>
<keyword evidence="2" id="KW-1133">Transmembrane helix</keyword>
<evidence type="ECO:0000256" key="2">
    <source>
        <dbReference type="SAM" id="Phobius"/>
    </source>
</evidence>
<keyword evidence="3" id="KW-0732">Signal</keyword>
<name>A0A6D2JRN8_9BRAS</name>
<feature type="region of interest" description="Disordered" evidence="1">
    <location>
        <begin position="30"/>
        <end position="66"/>
    </location>
</feature>
<proteinExistence type="predicted"/>
<sequence length="87" mass="8845">MAAMRSMVAFAFLCVVLAALIMVAESHAGHDHHKGPAMAPSPHGGHDHHDGHKTPASSPAPPPSAASFAACPQLIATALVAALAYVF</sequence>
<organism evidence="4 5">
    <name type="scientific">Microthlaspi erraticum</name>
    <dbReference type="NCBI Taxonomy" id="1685480"/>
    <lineage>
        <taxon>Eukaryota</taxon>
        <taxon>Viridiplantae</taxon>
        <taxon>Streptophyta</taxon>
        <taxon>Embryophyta</taxon>
        <taxon>Tracheophyta</taxon>
        <taxon>Spermatophyta</taxon>
        <taxon>Magnoliopsida</taxon>
        <taxon>eudicotyledons</taxon>
        <taxon>Gunneridae</taxon>
        <taxon>Pentapetalae</taxon>
        <taxon>rosids</taxon>
        <taxon>malvids</taxon>
        <taxon>Brassicales</taxon>
        <taxon>Brassicaceae</taxon>
        <taxon>Coluteocarpeae</taxon>
        <taxon>Microthlaspi</taxon>
    </lineage>
</organism>
<gene>
    <name evidence="4" type="ORF">MERR_LOCUS27151</name>
</gene>
<evidence type="ECO:0000256" key="3">
    <source>
        <dbReference type="SAM" id="SignalP"/>
    </source>
</evidence>
<feature type="compositionally biased region" description="Basic and acidic residues" evidence="1">
    <location>
        <begin position="44"/>
        <end position="53"/>
    </location>
</feature>